<accession>A0A9N9URX0</accession>
<organism evidence="1 2">
    <name type="scientific">Clonostachys byssicola</name>
    <dbReference type="NCBI Taxonomy" id="160290"/>
    <lineage>
        <taxon>Eukaryota</taxon>
        <taxon>Fungi</taxon>
        <taxon>Dikarya</taxon>
        <taxon>Ascomycota</taxon>
        <taxon>Pezizomycotina</taxon>
        <taxon>Sordariomycetes</taxon>
        <taxon>Hypocreomycetidae</taxon>
        <taxon>Hypocreales</taxon>
        <taxon>Bionectriaceae</taxon>
        <taxon>Clonostachys</taxon>
    </lineage>
</organism>
<keyword evidence="2" id="KW-1185">Reference proteome</keyword>
<comment type="caution">
    <text evidence="1">The sequence shown here is derived from an EMBL/GenBank/DDBJ whole genome shotgun (WGS) entry which is preliminary data.</text>
</comment>
<dbReference type="Proteomes" id="UP000754883">
    <property type="component" value="Unassembled WGS sequence"/>
</dbReference>
<dbReference type="InterPro" id="IPR023296">
    <property type="entry name" value="Glyco_hydro_beta-prop_sf"/>
</dbReference>
<name>A0A9N9URX0_9HYPO</name>
<dbReference type="SUPFAM" id="SSF75005">
    <property type="entry name" value="Arabinanase/levansucrase/invertase"/>
    <property type="match status" value="1"/>
</dbReference>
<dbReference type="OrthoDB" id="272289at2759"/>
<sequence>MWAPKIHRIGGVWYMFYSSRAMNDKNSSRTRALRGCDGPSPFDCDYSFQGDLVPPRWERGGKDGNGACGGKYGLGINEAPFGVGKSVEEFLKAWDPAV</sequence>
<evidence type="ECO:0000313" key="1">
    <source>
        <dbReference type="EMBL" id="CAG9994592.1"/>
    </source>
</evidence>
<gene>
    <name evidence="1" type="ORF">CBYS24578_00013515</name>
</gene>
<proteinExistence type="predicted"/>
<dbReference type="EMBL" id="CABFNO020001527">
    <property type="protein sequence ID" value="CAG9994592.1"/>
    <property type="molecule type" value="Genomic_DNA"/>
</dbReference>
<reference evidence="1 2" key="2">
    <citation type="submission" date="2021-10" db="EMBL/GenBank/DDBJ databases">
        <authorList>
            <person name="Piombo E."/>
        </authorList>
    </citation>
    <scope>NUCLEOTIDE SEQUENCE [LARGE SCALE GENOMIC DNA]</scope>
</reference>
<evidence type="ECO:0000313" key="2">
    <source>
        <dbReference type="Proteomes" id="UP000754883"/>
    </source>
</evidence>
<dbReference type="Gene3D" id="2.115.10.20">
    <property type="entry name" value="Glycosyl hydrolase domain, family 43"/>
    <property type="match status" value="1"/>
</dbReference>
<dbReference type="AlphaFoldDB" id="A0A9N9URX0"/>
<protein>
    <submittedName>
        <fullName evidence="1">Uncharacterized protein</fullName>
    </submittedName>
</protein>
<reference evidence="2" key="1">
    <citation type="submission" date="2019-06" db="EMBL/GenBank/DDBJ databases">
        <authorList>
            <person name="Broberg M."/>
        </authorList>
    </citation>
    <scope>NUCLEOTIDE SEQUENCE [LARGE SCALE GENOMIC DNA]</scope>
</reference>